<evidence type="ECO:0000313" key="1">
    <source>
        <dbReference type="EMBL" id="KAI4302683.1"/>
    </source>
</evidence>
<dbReference type="EMBL" id="CM042891">
    <property type="protein sequence ID" value="KAI4302683.1"/>
    <property type="molecule type" value="Genomic_DNA"/>
</dbReference>
<gene>
    <name evidence="1" type="ORF">MLD38_038403</name>
</gene>
<sequence>MTLSLSRFIPDTSAASAASLSFNPFRHRDLPKPDALGILAYEAAKTMSRLLSLYRSLSNEELDDLRSQTLKSRGVRYLISSDESFLLNLAGLELLEELEYVVASVSRFSCKCSDVELSRFDLVYADLKKGYVGIERSEFSSRKIAKIVEKVERLTTMTGNLHASMLTLSEMEAYEEKVQRWRKNRGSAGNNNQMQGTDFSLFESKIAFQRKQAKRYMELSLWNVSFDKCTAMMTRIICNIYTRIQSFFTPFASQVSRRHDRLPKQLPLHYHLHPHKNIRVYPEISFVPVPHRNSGPIIPFSREMENPKLYCLISTHKKAASNVKRKAMPMVRSLASETTVGGAGLAVRYAYVVTLAGRVLEMMAVSSGRVDDEVRRELYDLLPKGLKDKVRTKLVRMKRASGGVFHGKEEEAEGWREGVEGIMVWLGDVSRDTLRWQEERSVEKRGFDDDGRGKRERRVVLAQTLHFADLEKTEAAIVEVLVGLSCMCRNSTG</sequence>
<evidence type="ECO:0000313" key="2">
    <source>
        <dbReference type="Proteomes" id="UP001057402"/>
    </source>
</evidence>
<reference evidence="2" key="1">
    <citation type="journal article" date="2023" name="Front. Plant Sci.">
        <title>Chromosomal-level genome assembly of Melastoma candidum provides insights into trichome evolution.</title>
        <authorList>
            <person name="Zhong Y."/>
            <person name="Wu W."/>
            <person name="Sun C."/>
            <person name="Zou P."/>
            <person name="Liu Y."/>
            <person name="Dai S."/>
            <person name="Zhou R."/>
        </authorList>
    </citation>
    <scope>NUCLEOTIDE SEQUENCE [LARGE SCALE GENOMIC DNA]</scope>
</reference>
<keyword evidence="2" id="KW-1185">Reference proteome</keyword>
<protein>
    <submittedName>
        <fullName evidence="1">Uncharacterized protein</fullName>
    </submittedName>
</protein>
<organism evidence="1 2">
    <name type="scientific">Melastoma candidum</name>
    <dbReference type="NCBI Taxonomy" id="119954"/>
    <lineage>
        <taxon>Eukaryota</taxon>
        <taxon>Viridiplantae</taxon>
        <taxon>Streptophyta</taxon>
        <taxon>Embryophyta</taxon>
        <taxon>Tracheophyta</taxon>
        <taxon>Spermatophyta</taxon>
        <taxon>Magnoliopsida</taxon>
        <taxon>eudicotyledons</taxon>
        <taxon>Gunneridae</taxon>
        <taxon>Pentapetalae</taxon>
        <taxon>rosids</taxon>
        <taxon>malvids</taxon>
        <taxon>Myrtales</taxon>
        <taxon>Melastomataceae</taxon>
        <taxon>Melastomatoideae</taxon>
        <taxon>Melastomateae</taxon>
        <taxon>Melastoma</taxon>
    </lineage>
</organism>
<accession>A0ACB9L129</accession>
<name>A0ACB9L129_9MYRT</name>
<proteinExistence type="predicted"/>
<comment type="caution">
    <text evidence="1">The sequence shown here is derived from an EMBL/GenBank/DDBJ whole genome shotgun (WGS) entry which is preliminary data.</text>
</comment>
<dbReference type="Proteomes" id="UP001057402">
    <property type="component" value="Chromosome 12"/>
</dbReference>